<protein>
    <recommendedName>
        <fullName evidence="2">Peroxisomal membrane protein PEX16</fullName>
    </recommendedName>
</protein>
<organism evidence="4 5">
    <name type="scientific">Gymnopus androsaceus JB14</name>
    <dbReference type="NCBI Taxonomy" id="1447944"/>
    <lineage>
        <taxon>Eukaryota</taxon>
        <taxon>Fungi</taxon>
        <taxon>Dikarya</taxon>
        <taxon>Basidiomycota</taxon>
        <taxon>Agaricomycotina</taxon>
        <taxon>Agaricomycetes</taxon>
        <taxon>Agaricomycetidae</taxon>
        <taxon>Agaricales</taxon>
        <taxon>Marasmiineae</taxon>
        <taxon>Omphalotaceae</taxon>
        <taxon>Gymnopus</taxon>
    </lineage>
</organism>
<dbReference type="GO" id="GO:0007031">
    <property type="term" value="P:peroxisome organization"/>
    <property type="evidence" value="ECO:0007669"/>
    <property type="project" value="UniProtKB-KW"/>
</dbReference>
<gene>
    <name evidence="4" type="ORF">BT96DRAFT_985935</name>
</gene>
<feature type="region of interest" description="Disordered" evidence="3">
    <location>
        <begin position="157"/>
        <end position="211"/>
    </location>
</feature>
<evidence type="ECO:0000313" key="5">
    <source>
        <dbReference type="Proteomes" id="UP000799118"/>
    </source>
</evidence>
<keyword evidence="5" id="KW-1185">Reference proteome</keyword>
<dbReference type="PANTHER" id="PTHR13299">
    <property type="entry name" value="PEROXISOMAL MEMBRANE PROTEIN PEX16"/>
    <property type="match status" value="1"/>
</dbReference>
<dbReference type="AlphaFoldDB" id="A0A6A4IC63"/>
<proteinExistence type="inferred from homology"/>
<dbReference type="OrthoDB" id="2021143at2759"/>
<dbReference type="GO" id="GO:0005778">
    <property type="term" value="C:peroxisomal membrane"/>
    <property type="evidence" value="ECO:0007669"/>
    <property type="project" value="UniProtKB-SubCell"/>
</dbReference>
<comment type="subcellular location">
    <subcellularLocation>
        <location evidence="2">Peroxisome membrane</location>
    </subcellularLocation>
</comment>
<dbReference type="EMBL" id="ML769392">
    <property type="protein sequence ID" value="KAE9408149.1"/>
    <property type="molecule type" value="Genomic_DNA"/>
</dbReference>
<dbReference type="Pfam" id="PF08610">
    <property type="entry name" value="Pex16"/>
    <property type="match status" value="1"/>
</dbReference>
<evidence type="ECO:0000256" key="1">
    <source>
        <dbReference type="ARBA" id="ARBA00009505"/>
    </source>
</evidence>
<dbReference type="Proteomes" id="UP000799118">
    <property type="component" value="Unassembled WGS sequence"/>
</dbReference>
<reference evidence="4" key="1">
    <citation type="journal article" date="2019" name="Environ. Microbiol.">
        <title>Fungal ecological strategies reflected in gene transcription - a case study of two litter decomposers.</title>
        <authorList>
            <person name="Barbi F."/>
            <person name="Kohler A."/>
            <person name="Barry K."/>
            <person name="Baskaran P."/>
            <person name="Daum C."/>
            <person name="Fauchery L."/>
            <person name="Ihrmark K."/>
            <person name="Kuo A."/>
            <person name="LaButti K."/>
            <person name="Lipzen A."/>
            <person name="Morin E."/>
            <person name="Grigoriev I.V."/>
            <person name="Henrissat B."/>
            <person name="Lindahl B."/>
            <person name="Martin F."/>
        </authorList>
    </citation>
    <scope>NUCLEOTIDE SEQUENCE</scope>
    <source>
        <strain evidence="4">JB14</strain>
    </source>
</reference>
<keyword evidence="2" id="KW-0962">Peroxisome biogenesis</keyword>
<name>A0A6A4IC63_9AGAR</name>
<dbReference type="InterPro" id="IPR013919">
    <property type="entry name" value="Pex16"/>
</dbReference>
<sequence>MPAPVAHYESFLLNNVATISTLESSLRSLTWFLPGRFKDAELASEALSASLNMMSMYHDTLLAKIVQSEPKYRPLIPFSLHTRFTRAWADKNSRYKWAARLLETIRFTELVIEMGLRRKVSAKNRYRAIIILEIIKAILRLMLLRITRRPLISPPIPERDIDPTTLPPSNETSPTLAPSSPPSSLPVTPDHLKNNRVPLPHHSLAVPPPPRSDVSIEEYLLPKALTTASVKPPLTLVRSFSSPQEWISEVMIYIATFATMLFSDRKSNRSLVTILAMEFVSRSLRRTVPPSASLERSEYAKRDRDMLWYLFRVPKWPPLQIASLTTPILGLFGTLVQDWIPLIDEYYYYTAP</sequence>
<evidence type="ECO:0000256" key="3">
    <source>
        <dbReference type="SAM" id="MobiDB-lite"/>
    </source>
</evidence>
<accession>A0A6A4IC63</accession>
<evidence type="ECO:0000256" key="2">
    <source>
        <dbReference type="RuleBase" id="RU365003"/>
    </source>
</evidence>
<comment type="similarity">
    <text evidence="1 2">Belongs to the peroxin-16 family.</text>
</comment>
<keyword evidence="2" id="KW-0576">Peroxisome</keyword>
<dbReference type="PANTHER" id="PTHR13299:SF0">
    <property type="entry name" value="PEROXISOMAL MEMBRANE PROTEIN PEX16"/>
    <property type="match status" value="1"/>
</dbReference>
<evidence type="ECO:0000313" key="4">
    <source>
        <dbReference type="EMBL" id="KAE9408149.1"/>
    </source>
</evidence>